<organism evidence="2 3">
    <name type="scientific">Schizophyllum amplum</name>
    <dbReference type="NCBI Taxonomy" id="97359"/>
    <lineage>
        <taxon>Eukaryota</taxon>
        <taxon>Fungi</taxon>
        <taxon>Dikarya</taxon>
        <taxon>Basidiomycota</taxon>
        <taxon>Agaricomycotina</taxon>
        <taxon>Agaricomycetes</taxon>
        <taxon>Agaricomycetidae</taxon>
        <taxon>Agaricales</taxon>
        <taxon>Schizophyllaceae</taxon>
        <taxon>Schizophyllum</taxon>
    </lineage>
</organism>
<feature type="region of interest" description="Disordered" evidence="1">
    <location>
        <begin position="1"/>
        <end position="39"/>
    </location>
</feature>
<proteinExistence type="predicted"/>
<dbReference type="EMBL" id="VDMD01000016">
    <property type="protein sequence ID" value="TRM61518.1"/>
    <property type="molecule type" value="Genomic_DNA"/>
</dbReference>
<reference evidence="2 3" key="1">
    <citation type="journal article" date="2019" name="New Phytol.">
        <title>Comparative genomics reveals unique wood-decay strategies and fruiting body development in the Schizophyllaceae.</title>
        <authorList>
            <person name="Almasi E."/>
            <person name="Sahu N."/>
            <person name="Krizsan K."/>
            <person name="Balint B."/>
            <person name="Kovacs G.M."/>
            <person name="Kiss B."/>
            <person name="Cseklye J."/>
            <person name="Drula E."/>
            <person name="Henrissat B."/>
            <person name="Nagy I."/>
            <person name="Chovatia M."/>
            <person name="Adam C."/>
            <person name="LaButti K."/>
            <person name="Lipzen A."/>
            <person name="Riley R."/>
            <person name="Grigoriev I.V."/>
            <person name="Nagy L.G."/>
        </authorList>
    </citation>
    <scope>NUCLEOTIDE SEQUENCE [LARGE SCALE GENOMIC DNA]</scope>
    <source>
        <strain evidence="2 3">NL-1724</strain>
    </source>
</reference>
<dbReference type="OrthoDB" id="3038119at2759"/>
<dbReference type="AlphaFoldDB" id="A0A550C9P2"/>
<accession>A0A550C9P2</accession>
<dbReference type="Proteomes" id="UP000320762">
    <property type="component" value="Unassembled WGS sequence"/>
</dbReference>
<protein>
    <submittedName>
        <fullName evidence="2">Uncharacterized protein</fullName>
    </submittedName>
</protein>
<gene>
    <name evidence="2" type="ORF">BD626DRAFT_79106</name>
</gene>
<comment type="caution">
    <text evidence="2">The sequence shown here is derived from an EMBL/GenBank/DDBJ whole genome shotgun (WGS) entry which is preliminary data.</text>
</comment>
<evidence type="ECO:0000256" key="1">
    <source>
        <dbReference type="SAM" id="MobiDB-lite"/>
    </source>
</evidence>
<name>A0A550C9P2_9AGAR</name>
<keyword evidence="3" id="KW-1185">Reference proteome</keyword>
<evidence type="ECO:0000313" key="2">
    <source>
        <dbReference type="EMBL" id="TRM61518.1"/>
    </source>
</evidence>
<sequence length="186" mass="20918">MSFDKENDAPFADISFTSSDGGTCPKKRPRQFSDACDPNVDEEGRCKTRRVDPDRLAERLPLELVAEMDACIFPGAKMPVFGIRKAMQEKYNVDRRNIYDYFHSRGLRVSKEDKHQNLVRSRKAAAAKASASPPSATAKVSRALRVLCGALTFRRHRPRILPSDASLSIGRLFVTILRRLLSQDHA</sequence>
<evidence type="ECO:0000313" key="3">
    <source>
        <dbReference type="Proteomes" id="UP000320762"/>
    </source>
</evidence>